<comment type="function">
    <text evidence="6">Specifically methylates the N4 position of cytidine in position 1402 (C1402) of 16S rRNA.</text>
</comment>
<evidence type="ECO:0000256" key="2">
    <source>
        <dbReference type="ARBA" id="ARBA00022552"/>
    </source>
</evidence>
<evidence type="ECO:0000313" key="9">
    <source>
        <dbReference type="Proteomes" id="UP001332192"/>
    </source>
</evidence>
<comment type="catalytic activity">
    <reaction evidence="6">
        <text>cytidine(1402) in 16S rRNA + S-adenosyl-L-methionine = N(4)-methylcytidine(1402) in 16S rRNA + S-adenosyl-L-homocysteine + H(+)</text>
        <dbReference type="Rhea" id="RHEA:42928"/>
        <dbReference type="Rhea" id="RHEA-COMP:10286"/>
        <dbReference type="Rhea" id="RHEA-COMP:10287"/>
        <dbReference type="ChEBI" id="CHEBI:15378"/>
        <dbReference type="ChEBI" id="CHEBI:57856"/>
        <dbReference type="ChEBI" id="CHEBI:59789"/>
        <dbReference type="ChEBI" id="CHEBI:74506"/>
        <dbReference type="ChEBI" id="CHEBI:82748"/>
        <dbReference type="EC" id="2.1.1.199"/>
    </reaction>
</comment>
<dbReference type="PANTHER" id="PTHR11265">
    <property type="entry name" value="S-ADENOSYL-METHYLTRANSFERASE MRAW"/>
    <property type="match status" value="1"/>
</dbReference>
<dbReference type="Gene3D" id="1.10.150.170">
    <property type="entry name" value="Putative methyltransferase TM0872, insert domain"/>
    <property type="match status" value="1"/>
</dbReference>
<dbReference type="NCBIfam" id="TIGR00006">
    <property type="entry name" value="16S rRNA (cytosine(1402)-N(4))-methyltransferase RsmH"/>
    <property type="match status" value="1"/>
</dbReference>
<feature type="binding site" evidence="6">
    <location>
        <position position="57"/>
    </location>
    <ligand>
        <name>S-adenosyl-L-methionine</name>
        <dbReference type="ChEBI" id="CHEBI:59789"/>
    </ligand>
</feature>
<dbReference type="EC" id="2.1.1.199" evidence="6"/>
<keyword evidence="6" id="KW-0963">Cytoplasm</keyword>
<feature type="binding site" evidence="6">
    <location>
        <position position="84"/>
    </location>
    <ligand>
        <name>S-adenosyl-L-methionine</name>
        <dbReference type="ChEBI" id="CHEBI:59789"/>
    </ligand>
</feature>
<evidence type="ECO:0000256" key="1">
    <source>
        <dbReference type="ARBA" id="ARBA00010396"/>
    </source>
</evidence>
<dbReference type="CDD" id="cd02440">
    <property type="entry name" value="AdoMet_MTases"/>
    <property type="match status" value="1"/>
</dbReference>
<feature type="region of interest" description="Disordered" evidence="7">
    <location>
        <begin position="278"/>
        <end position="299"/>
    </location>
</feature>
<sequence length="311" mass="34612">MVDRLEWEHRPVMVREVIRWLEPRPGGLYVDATVGGGGHARALLEAAGGQARLIGLDRDPEALEVAARNLEAWSDRVALLHADFSELGAKLREIHAGAVDGVIFDLGVSTHQLEDPRRGFTYQVPDAPLDMRMDPRLAVTAADLLQRLDVRELADLFRRYGEERWASRIARFVVEQRARRAIRTAGELVECIKAAVPASARRKGGHPARRVFQALRIAVNAELEQLERALPQALEALKPGGRVVVISFHSLEDRLVKQAWVRAAREGQPVRVRILTSRPERPGPQEVAQNPRARSARLRAAERVLASEGNA</sequence>
<evidence type="ECO:0000256" key="6">
    <source>
        <dbReference type="HAMAP-Rule" id="MF_01007"/>
    </source>
</evidence>
<dbReference type="SUPFAM" id="SSF81799">
    <property type="entry name" value="Putative methyltransferase TM0872, insert domain"/>
    <property type="match status" value="1"/>
</dbReference>
<keyword evidence="4 6" id="KW-0808">Transferase</keyword>
<keyword evidence="2 6" id="KW-0698">rRNA processing</keyword>
<dbReference type="PANTHER" id="PTHR11265:SF0">
    <property type="entry name" value="12S RRNA N4-METHYLCYTIDINE METHYLTRANSFERASE"/>
    <property type="match status" value="1"/>
</dbReference>
<dbReference type="RefSeq" id="WP_324717895.1">
    <property type="nucleotide sequence ID" value="NZ_CP141615.1"/>
</dbReference>
<dbReference type="HAMAP" id="MF_01007">
    <property type="entry name" value="16SrRNA_methyltr_H"/>
    <property type="match status" value="1"/>
</dbReference>
<keyword evidence="9" id="KW-1185">Reference proteome</keyword>
<dbReference type="SUPFAM" id="SSF53335">
    <property type="entry name" value="S-adenosyl-L-methionine-dependent methyltransferases"/>
    <property type="match status" value="1"/>
</dbReference>
<dbReference type="GO" id="GO:0032259">
    <property type="term" value="P:methylation"/>
    <property type="evidence" value="ECO:0007669"/>
    <property type="project" value="UniProtKB-KW"/>
</dbReference>
<protein>
    <recommendedName>
        <fullName evidence="6">Ribosomal RNA small subunit methyltransferase H</fullName>
        <ecNumber evidence="6">2.1.1.199</ecNumber>
    </recommendedName>
    <alternativeName>
        <fullName evidence="6">16S rRNA m(4)C1402 methyltransferase</fullName>
    </alternativeName>
    <alternativeName>
        <fullName evidence="6">rRNA (cytosine-N(4)-)-methyltransferase RsmH</fullName>
    </alternativeName>
</protein>
<evidence type="ECO:0000256" key="5">
    <source>
        <dbReference type="ARBA" id="ARBA00022691"/>
    </source>
</evidence>
<dbReference type="Pfam" id="PF01795">
    <property type="entry name" value="Methyltransf_5"/>
    <property type="match status" value="1"/>
</dbReference>
<keyword evidence="5 6" id="KW-0949">S-adenosyl-L-methionine</keyword>
<comment type="subcellular location">
    <subcellularLocation>
        <location evidence="6">Cytoplasm</location>
    </subcellularLocation>
</comment>
<dbReference type="Gene3D" id="3.40.50.150">
    <property type="entry name" value="Vaccinia Virus protein VP39"/>
    <property type="match status" value="1"/>
</dbReference>
<feature type="binding site" evidence="6">
    <location>
        <begin position="37"/>
        <end position="39"/>
    </location>
    <ligand>
        <name>S-adenosyl-L-methionine</name>
        <dbReference type="ChEBI" id="CHEBI:59789"/>
    </ligand>
</feature>
<evidence type="ECO:0000256" key="3">
    <source>
        <dbReference type="ARBA" id="ARBA00022603"/>
    </source>
</evidence>
<dbReference type="PIRSF" id="PIRSF004486">
    <property type="entry name" value="MraW"/>
    <property type="match status" value="1"/>
</dbReference>
<feature type="binding site" evidence="6">
    <location>
        <position position="105"/>
    </location>
    <ligand>
        <name>S-adenosyl-L-methionine</name>
        <dbReference type="ChEBI" id="CHEBI:59789"/>
    </ligand>
</feature>
<reference evidence="8 9" key="1">
    <citation type="journal article" date="2024" name="Front. Microbiol.">
        <title>Novel thermophilic genera Geochorda gen. nov. and Carboxydochorda gen. nov. from the deep terrestrial subsurface reveal the ecophysiological diversity in the class Limnochordia.</title>
        <authorList>
            <person name="Karnachuk O.V."/>
            <person name="Lukina A.P."/>
            <person name="Avakyan M.R."/>
            <person name="Kadnikov V.V."/>
            <person name="Begmatov S."/>
            <person name="Beletsky A.V."/>
            <person name="Vlasova K.G."/>
            <person name="Novikov A.A."/>
            <person name="Shcherbakova V.A."/>
            <person name="Mardanov A.V."/>
            <person name="Ravin N.V."/>
        </authorList>
    </citation>
    <scope>NUCLEOTIDE SEQUENCE [LARGE SCALE GENOMIC DNA]</scope>
    <source>
        <strain evidence="8 9">L945</strain>
    </source>
</reference>
<dbReference type="GO" id="GO:0008168">
    <property type="term" value="F:methyltransferase activity"/>
    <property type="evidence" value="ECO:0007669"/>
    <property type="project" value="UniProtKB-KW"/>
</dbReference>
<dbReference type="Proteomes" id="UP001332192">
    <property type="component" value="Chromosome"/>
</dbReference>
<organism evidence="8 9">
    <name type="scientific">Carboxydichorda subterranea</name>
    <dbReference type="NCBI Taxonomy" id="3109565"/>
    <lineage>
        <taxon>Bacteria</taxon>
        <taxon>Bacillati</taxon>
        <taxon>Bacillota</taxon>
        <taxon>Limnochordia</taxon>
        <taxon>Limnochordales</taxon>
        <taxon>Geochordaceae</taxon>
        <taxon>Carboxydichorda</taxon>
    </lineage>
</organism>
<feature type="binding site" evidence="6">
    <location>
        <position position="112"/>
    </location>
    <ligand>
        <name>S-adenosyl-L-methionine</name>
        <dbReference type="ChEBI" id="CHEBI:59789"/>
    </ligand>
</feature>
<comment type="similarity">
    <text evidence="1 6">Belongs to the methyltransferase superfamily. RsmH family.</text>
</comment>
<evidence type="ECO:0000256" key="4">
    <source>
        <dbReference type="ARBA" id="ARBA00022679"/>
    </source>
</evidence>
<proteinExistence type="inferred from homology"/>
<keyword evidence="3 6" id="KW-0489">Methyltransferase</keyword>
<dbReference type="InterPro" id="IPR002903">
    <property type="entry name" value="RsmH"/>
</dbReference>
<gene>
    <name evidence="6 8" type="primary">rsmH</name>
    <name evidence="8" type="ORF">U7230_06375</name>
</gene>
<accession>A0ABZ1C371</accession>
<evidence type="ECO:0000256" key="7">
    <source>
        <dbReference type="SAM" id="MobiDB-lite"/>
    </source>
</evidence>
<dbReference type="InterPro" id="IPR023397">
    <property type="entry name" value="SAM-dep_MeTrfase_MraW_recog"/>
</dbReference>
<dbReference type="InterPro" id="IPR029063">
    <property type="entry name" value="SAM-dependent_MTases_sf"/>
</dbReference>
<dbReference type="EMBL" id="CP141615">
    <property type="protein sequence ID" value="WRP18622.1"/>
    <property type="molecule type" value="Genomic_DNA"/>
</dbReference>
<evidence type="ECO:0000313" key="8">
    <source>
        <dbReference type="EMBL" id="WRP18622.1"/>
    </source>
</evidence>
<name>A0ABZ1C371_9FIRM</name>